<accession>A0AAE3IRK7</accession>
<dbReference type="RefSeq" id="WP_263071509.1">
    <property type="nucleotide sequence ID" value="NZ_JAOUSF010000001.1"/>
</dbReference>
<organism evidence="1 2">
    <name type="scientific">Perspicuibacillus lycopersici</name>
    <dbReference type="NCBI Taxonomy" id="1325689"/>
    <lineage>
        <taxon>Bacteria</taxon>
        <taxon>Bacillati</taxon>
        <taxon>Bacillota</taxon>
        <taxon>Bacilli</taxon>
        <taxon>Bacillales</taxon>
        <taxon>Bacillaceae</taxon>
        <taxon>Perspicuibacillus</taxon>
    </lineage>
</organism>
<name>A0AAE3IRK7_9BACI</name>
<evidence type="ECO:0000313" key="2">
    <source>
        <dbReference type="Proteomes" id="UP001209318"/>
    </source>
</evidence>
<evidence type="ECO:0000313" key="1">
    <source>
        <dbReference type="EMBL" id="MCU9612378.1"/>
    </source>
</evidence>
<dbReference type="Pfam" id="PF26344">
    <property type="entry name" value="YuzC"/>
    <property type="match status" value="1"/>
</dbReference>
<dbReference type="Proteomes" id="UP001209318">
    <property type="component" value="Unassembled WGS sequence"/>
</dbReference>
<protein>
    <recommendedName>
        <fullName evidence="3">Inner spore coat protein</fullName>
    </recommendedName>
</protein>
<reference evidence="1" key="1">
    <citation type="submission" date="2022-10" db="EMBL/GenBank/DDBJ databases">
        <title>Description of Fervidibacillus gen. nov. in the family Fervidibacillaceae fam. nov. with two species, Fervidibacillus albus sp. nov., and Fervidibacillus halotolerans sp. nov., isolated from tidal flat sediments.</title>
        <authorList>
            <person name="Kwon K.K."/>
            <person name="Yang S.-H."/>
        </authorList>
    </citation>
    <scope>NUCLEOTIDE SEQUENCE</scope>
    <source>
        <strain evidence="1">JCM 19140</strain>
    </source>
</reference>
<proteinExistence type="predicted"/>
<dbReference type="AlphaFoldDB" id="A0AAE3IRK7"/>
<evidence type="ECO:0008006" key="3">
    <source>
        <dbReference type="Google" id="ProtNLM"/>
    </source>
</evidence>
<dbReference type="InterPro" id="IPR058870">
    <property type="entry name" value="YuzC"/>
</dbReference>
<gene>
    <name evidence="1" type="ORF">OEV98_02225</name>
</gene>
<sequence>MYYYPSAYPMNSYYHPYGYRNVLMDYLPPQIHQPVSIYTGFRQQNPFPPVNIQQLDQSARKFQALIKEADLFINKIISSSSFARELMNAAQLSDKKKVEELIKSVGISIKVSTNFTPTGIHITLDNRDMPGRCCELVIALNW</sequence>
<keyword evidence="2" id="KW-1185">Reference proteome</keyword>
<dbReference type="EMBL" id="JAOUSF010000001">
    <property type="protein sequence ID" value="MCU9612378.1"/>
    <property type="molecule type" value="Genomic_DNA"/>
</dbReference>
<comment type="caution">
    <text evidence="1">The sequence shown here is derived from an EMBL/GenBank/DDBJ whole genome shotgun (WGS) entry which is preliminary data.</text>
</comment>